<dbReference type="Proteomes" id="UP000035642">
    <property type="component" value="Unassembled WGS sequence"/>
</dbReference>
<sequence length="81" mass="9003">MMRLIRSEEIFTIGEAIKTITHEPTEIDGTVTLILLVVPMSSWTNYFDENADASIVVSSEEQFISGVIDGVEWVASSRLGR</sequence>
<accession>A0A0K0DCA5</accession>
<protein>
    <submittedName>
        <fullName evidence="2">Phage protein</fullName>
    </submittedName>
</protein>
<reference evidence="2" key="2">
    <citation type="submission" date="2017-02" db="UniProtKB">
        <authorList>
            <consortium name="WormBaseParasite"/>
        </authorList>
    </citation>
    <scope>IDENTIFICATION</scope>
</reference>
<dbReference type="WBParaSite" id="ACAC_0000817001-mRNA-1">
    <property type="protein sequence ID" value="ACAC_0000817001-mRNA-1"/>
    <property type="gene ID" value="ACAC_0000817001"/>
</dbReference>
<keyword evidence="1" id="KW-1185">Reference proteome</keyword>
<organism evidence="1 2">
    <name type="scientific">Angiostrongylus cantonensis</name>
    <name type="common">Rat lungworm</name>
    <dbReference type="NCBI Taxonomy" id="6313"/>
    <lineage>
        <taxon>Eukaryota</taxon>
        <taxon>Metazoa</taxon>
        <taxon>Ecdysozoa</taxon>
        <taxon>Nematoda</taxon>
        <taxon>Chromadorea</taxon>
        <taxon>Rhabditida</taxon>
        <taxon>Rhabditina</taxon>
        <taxon>Rhabditomorpha</taxon>
        <taxon>Strongyloidea</taxon>
        <taxon>Metastrongylidae</taxon>
        <taxon>Angiostrongylus</taxon>
    </lineage>
</organism>
<dbReference type="AlphaFoldDB" id="A0A0K0DCA5"/>
<name>A0A0K0DCA5_ANGCA</name>
<evidence type="ECO:0000313" key="2">
    <source>
        <dbReference type="WBParaSite" id="ACAC_0000817001-mRNA-1"/>
    </source>
</evidence>
<reference evidence="1" key="1">
    <citation type="submission" date="2012-09" db="EMBL/GenBank/DDBJ databases">
        <authorList>
            <person name="Martin A.A."/>
        </authorList>
    </citation>
    <scope>NUCLEOTIDE SEQUENCE</scope>
</reference>
<evidence type="ECO:0000313" key="1">
    <source>
        <dbReference type="Proteomes" id="UP000035642"/>
    </source>
</evidence>
<proteinExistence type="predicted"/>